<dbReference type="InParanoid" id="A0A1X7U1C3"/>
<evidence type="ECO:0000256" key="1">
    <source>
        <dbReference type="SAM" id="MobiDB-lite"/>
    </source>
</evidence>
<reference evidence="3" key="1">
    <citation type="submission" date="2017-05" db="UniProtKB">
        <authorList>
            <consortium name="EnsemblMetazoa"/>
        </authorList>
    </citation>
    <scope>IDENTIFICATION</scope>
</reference>
<dbReference type="EnsemblMetazoa" id="Aqu2.1.21528_001">
    <property type="protein sequence ID" value="Aqu2.1.21528_001"/>
    <property type="gene ID" value="Aqu2.1.21528"/>
</dbReference>
<accession>A0A1X7U1C3</accession>
<organism evidence="3">
    <name type="scientific">Amphimedon queenslandica</name>
    <name type="common">Sponge</name>
    <dbReference type="NCBI Taxonomy" id="400682"/>
    <lineage>
        <taxon>Eukaryota</taxon>
        <taxon>Metazoa</taxon>
        <taxon>Porifera</taxon>
        <taxon>Demospongiae</taxon>
        <taxon>Heteroscleromorpha</taxon>
        <taxon>Haplosclerida</taxon>
        <taxon>Niphatidae</taxon>
        <taxon>Amphimedon</taxon>
    </lineage>
</organism>
<feature type="region of interest" description="Disordered" evidence="1">
    <location>
        <begin position="1"/>
        <end position="54"/>
    </location>
</feature>
<evidence type="ECO:0000313" key="3">
    <source>
        <dbReference type="EnsemblMetazoa" id="Aqu2.1.21528_001"/>
    </source>
</evidence>
<feature type="compositionally biased region" description="Low complexity" evidence="1">
    <location>
        <begin position="38"/>
        <end position="49"/>
    </location>
</feature>
<proteinExistence type="predicted"/>
<dbReference type="STRING" id="400682.A0A1X7U1C3"/>
<name>A0A1X7U1C3_AMPQE</name>
<protein>
    <recommendedName>
        <fullName evidence="2">FCH domain-containing protein</fullName>
    </recommendedName>
</protein>
<dbReference type="AlphaFoldDB" id="A0A1X7U1C3"/>
<evidence type="ECO:0000259" key="2">
    <source>
        <dbReference type="Pfam" id="PF00611"/>
    </source>
</evidence>
<feature type="compositionally biased region" description="Pro residues" evidence="1">
    <location>
        <begin position="16"/>
        <end position="30"/>
    </location>
</feature>
<dbReference type="Gene3D" id="1.20.1270.60">
    <property type="entry name" value="Arfaptin homology (AH) domain/BAR domain"/>
    <property type="match status" value="1"/>
</dbReference>
<dbReference type="SUPFAM" id="SSF103657">
    <property type="entry name" value="BAR/IMD domain-like"/>
    <property type="match status" value="1"/>
</dbReference>
<sequence>MAAPPPPLPRRDRPPLPDPRTFSPPGPQQPYPSEGAFSPQQQPSSPSSSISAPDLCQNGSDFGSCLQLNYDAISKRHEEELHSLESLRMHIFKRQKVDKEYSDSLQRINQSCERSAQFPVATTSPVVQAWKVFLQVSEKLQAQLSSSSDQMKSMIEVVDELIKNKRGAKKVSDDQRIQLDTEFTNMCNHVQDLRRDYRKHLRATEKCRNTLQSLHQKQAKANEVERSRIKRNILGQYCSCLDYTKLYEDSFALINDALSQVERESEYVQFIRDNAKDQAPIENFEFDGTLLSAPCAPSDVQAGQIVINNLTHKAMADK</sequence>
<dbReference type="InterPro" id="IPR001060">
    <property type="entry name" value="FCH_dom"/>
</dbReference>
<feature type="domain" description="FCH" evidence="2">
    <location>
        <begin position="70"/>
        <end position="140"/>
    </location>
</feature>
<dbReference type="Pfam" id="PF00611">
    <property type="entry name" value="FCH"/>
    <property type="match status" value="1"/>
</dbReference>
<dbReference type="InterPro" id="IPR027267">
    <property type="entry name" value="AH/BAR_dom_sf"/>
</dbReference>